<protein>
    <submittedName>
        <fullName evidence="2">Uncharacterized protein</fullName>
    </submittedName>
</protein>
<organism evidence="2 3">
    <name type="scientific">Fraxinus pennsylvanica</name>
    <dbReference type="NCBI Taxonomy" id="56036"/>
    <lineage>
        <taxon>Eukaryota</taxon>
        <taxon>Viridiplantae</taxon>
        <taxon>Streptophyta</taxon>
        <taxon>Embryophyta</taxon>
        <taxon>Tracheophyta</taxon>
        <taxon>Spermatophyta</taxon>
        <taxon>Magnoliopsida</taxon>
        <taxon>eudicotyledons</taxon>
        <taxon>Gunneridae</taxon>
        <taxon>Pentapetalae</taxon>
        <taxon>asterids</taxon>
        <taxon>lamiids</taxon>
        <taxon>Lamiales</taxon>
        <taxon>Oleaceae</taxon>
        <taxon>Oleeae</taxon>
        <taxon>Fraxinus</taxon>
    </lineage>
</organism>
<reference evidence="2" key="1">
    <citation type="submission" date="2023-05" db="EMBL/GenBank/DDBJ databases">
        <authorList>
            <person name="Huff M."/>
        </authorList>
    </citation>
    <scope>NUCLEOTIDE SEQUENCE</scope>
</reference>
<dbReference type="AlphaFoldDB" id="A0AAD1ZH26"/>
<sequence>MVNNLISIGLGREDAFAAALLGDTVLMEKAWQETGMFAEAALHAHVYFGSWSTFIEKLSLGMEQDTVKREYTPSTKMDSATAFLASLEKSKLTTCKMLQRSHRLKFYLLPWRALAPSEPDASVPPVSGSSAPARTDVNDETSENQNQTSSSSVSEPDGTEESVPPASKSPRPTTTHDVPKQPENQETNVRPEL</sequence>
<dbReference type="PANTHER" id="PTHR45521:SF2">
    <property type="entry name" value="TRANSDUCIN_WD40 REPEAT-LIKE SUPERFAMILY PROTEIN"/>
    <property type="match status" value="1"/>
</dbReference>
<dbReference type="InterPro" id="IPR053290">
    <property type="entry name" value="TSET_complex_member"/>
</dbReference>
<evidence type="ECO:0000313" key="3">
    <source>
        <dbReference type="Proteomes" id="UP000834106"/>
    </source>
</evidence>
<evidence type="ECO:0000256" key="1">
    <source>
        <dbReference type="SAM" id="MobiDB-lite"/>
    </source>
</evidence>
<feature type="region of interest" description="Disordered" evidence="1">
    <location>
        <begin position="118"/>
        <end position="193"/>
    </location>
</feature>
<proteinExistence type="predicted"/>
<gene>
    <name evidence="2" type="ORF">FPE_LOCUS17031</name>
</gene>
<feature type="compositionally biased region" description="Polar residues" evidence="1">
    <location>
        <begin position="170"/>
        <end position="193"/>
    </location>
</feature>
<dbReference type="PANTHER" id="PTHR45521">
    <property type="entry name" value="TSET COMPLEX MEMBER TSTF"/>
    <property type="match status" value="1"/>
</dbReference>
<evidence type="ECO:0000313" key="2">
    <source>
        <dbReference type="EMBL" id="CAI9769259.1"/>
    </source>
</evidence>
<accession>A0AAD1ZH26</accession>
<dbReference type="EMBL" id="OU503045">
    <property type="protein sequence ID" value="CAI9769259.1"/>
    <property type="molecule type" value="Genomic_DNA"/>
</dbReference>
<name>A0AAD1ZH26_9LAMI</name>
<feature type="compositionally biased region" description="Low complexity" evidence="1">
    <location>
        <begin position="143"/>
        <end position="152"/>
    </location>
</feature>
<dbReference type="Proteomes" id="UP000834106">
    <property type="component" value="Chromosome 10"/>
</dbReference>
<feature type="compositionally biased region" description="Low complexity" evidence="1">
    <location>
        <begin position="119"/>
        <end position="133"/>
    </location>
</feature>
<keyword evidence="3" id="KW-1185">Reference proteome</keyword>